<dbReference type="FunCoup" id="A0A0H2S126">
    <property type="interactions" value="119"/>
</dbReference>
<evidence type="ECO:0000313" key="1">
    <source>
        <dbReference type="EMBL" id="KLO10731.1"/>
    </source>
</evidence>
<dbReference type="Pfam" id="PF00106">
    <property type="entry name" value="adh_short"/>
    <property type="match status" value="1"/>
</dbReference>
<keyword evidence="2" id="KW-1185">Reference proteome</keyword>
<dbReference type="AlphaFoldDB" id="A0A0H2S126"/>
<dbReference type="GO" id="GO:0016616">
    <property type="term" value="F:oxidoreductase activity, acting on the CH-OH group of donors, NAD or NADP as acceptor"/>
    <property type="evidence" value="ECO:0007669"/>
    <property type="project" value="TreeGrafter"/>
</dbReference>
<protein>
    <submittedName>
        <fullName evidence="1">NAD(P)-binding protein</fullName>
    </submittedName>
</protein>
<dbReference type="InterPro" id="IPR036291">
    <property type="entry name" value="NAD(P)-bd_dom_sf"/>
</dbReference>
<dbReference type="InterPro" id="IPR052184">
    <property type="entry name" value="SDR_enzymes"/>
</dbReference>
<dbReference type="InterPro" id="IPR002347">
    <property type="entry name" value="SDR_fam"/>
</dbReference>
<dbReference type="PRINTS" id="PR00081">
    <property type="entry name" value="GDHRDH"/>
</dbReference>
<gene>
    <name evidence="1" type="ORF">SCHPADRAFT_504181</name>
</gene>
<dbReference type="OrthoDB" id="9876299at2759"/>
<name>A0A0H2S126_9AGAM</name>
<sequence length="267" mass="28918">MPSYAVTGSSRGLGLGFVQALAADPSNTVFALVRSISSAPKLQEFVAGHAHKNVHILQADNVDVASIKTAAKEVGRITGGTLDVLIANGALMHHERNKLMLDEFPDESVLDDDMLTFYKTNVLGTIHMINAFIPLLRAGSTKKCIIIGSAIGSHKLARRTEFTDNPGYAMSKAALNIAAVRYASKYRSEGVIFLTITPGFVRTLQGTPEEVEKFFSEAEAKIREKFPSYEGSITVEQSVRDQLALISSVTIDRSGDFVNRDGKNVEG</sequence>
<proteinExistence type="predicted"/>
<reference evidence="1 2" key="1">
    <citation type="submission" date="2015-04" db="EMBL/GenBank/DDBJ databases">
        <title>Complete genome sequence of Schizopora paradoxa KUC8140, a cosmopolitan wood degrader in East Asia.</title>
        <authorList>
            <consortium name="DOE Joint Genome Institute"/>
            <person name="Min B."/>
            <person name="Park H."/>
            <person name="Jang Y."/>
            <person name="Kim J.-J."/>
            <person name="Kim K.H."/>
            <person name="Pangilinan J."/>
            <person name="Lipzen A."/>
            <person name="Riley R."/>
            <person name="Grigoriev I.V."/>
            <person name="Spatafora J.W."/>
            <person name="Choi I.-G."/>
        </authorList>
    </citation>
    <scope>NUCLEOTIDE SEQUENCE [LARGE SCALE GENOMIC DNA]</scope>
    <source>
        <strain evidence="1 2">KUC8140</strain>
    </source>
</reference>
<dbReference type="SUPFAM" id="SSF51735">
    <property type="entry name" value="NAD(P)-binding Rossmann-fold domains"/>
    <property type="match status" value="1"/>
</dbReference>
<dbReference type="Gene3D" id="3.40.50.720">
    <property type="entry name" value="NAD(P)-binding Rossmann-like Domain"/>
    <property type="match status" value="1"/>
</dbReference>
<evidence type="ECO:0000313" key="2">
    <source>
        <dbReference type="Proteomes" id="UP000053477"/>
    </source>
</evidence>
<accession>A0A0H2S126</accession>
<organism evidence="1 2">
    <name type="scientific">Schizopora paradoxa</name>
    <dbReference type="NCBI Taxonomy" id="27342"/>
    <lineage>
        <taxon>Eukaryota</taxon>
        <taxon>Fungi</taxon>
        <taxon>Dikarya</taxon>
        <taxon>Basidiomycota</taxon>
        <taxon>Agaricomycotina</taxon>
        <taxon>Agaricomycetes</taxon>
        <taxon>Hymenochaetales</taxon>
        <taxon>Schizoporaceae</taxon>
        <taxon>Schizopora</taxon>
    </lineage>
</organism>
<dbReference type="PANTHER" id="PTHR45458:SF3">
    <property type="entry name" value="CHAIN DEHYDROGENASE (ATSC), PUTATIVE-RELATED"/>
    <property type="match status" value="1"/>
</dbReference>
<dbReference type="InParanoid" id="A0A0H2S126"/>
<dbReference type="PANTHER" id="PTHR45458">
    <property type="entry name" value="SHORT-CHAIN DEHYDROGENASE/REDUCTASE SDR"/>
    <property type="match status" value="1"/>
</dbReference>
<dbReference type="Proteomes" id="UP000053477">
    <property type="component" value="Unassembled WGS sequence"/>
</dbReference>
<dbReference type="EMBL" id="KQ086018">
    <property type="protein sequence ID" value="KLO10731.1"/>
    <property type="molecule type" value="Genomic_DNA"/>
</dbReference>